<evidence type="ECO:0000256" key="8">
    <source>
        <dbReference type="ARBA" id="ARBA00023242"/>
    </source>
</evidence>
<dbReference type="Proteomes" id="UP000428333">
    <property type="component" value="Linkage Group LG08"/>
</dbReference>
<dbReference type="FunFam" id="4.10.1100.10:FF:000001">
    <property type="entry name" value="Squamosa promoter-binding-like protein 14"/>
    <property type="match status" value="1"/>
</dbReference>
<keyword evidence="2" id="KW-0479">Metal-binding</keyword>
<comment type="subcellular location">
    <subcellularLocation>
        <location evidence="1">Nucleus</location>
    </subcellularLocation>
</comment>
<reference evidence="12 13" key="1">
    <citation type="journal article" date="2019" name="Genome Biol. Evol.">
        <title>The Rhododendron genome and chromosomal organization provide insight into shared whole-genome duplications across the heath family (Ericaceae).</title>
        <authorList>
            <person name="Soza V.L."/>
            <person name="Lindsley D."/>
            <person name="Waalkes A."/>
            <person name="Ramage E."/>
            <person name="Patwardhan R.P."/>
            <person name="Burton J.N."/>
            <person name="Adey A."/>
            <person name="Kumar A."/>
            <person name="Qiu R."/>
            <person name="Shendure J."/>
            <person name="Hall B."/>
        </authorList>
    </citation>
    <scope>NUCLEOTIDE SEQUENCE [LARGE SCALE GENOMIC DNA]</scope>
    <source>
        <strain evidence="12">RSF 1966-606</strain>
    </source>
</reference>
<dbReference type="InterPro" id="IPR036893">
    <property type="entry name" value="SBP_sf"/>
</dbReference>
<dbReference type="AlphaFoldDB" id="A0A6A4LGP3"/>
<proteinExistence type="predicted"/>
<protein>
    <recommendedName>
        <fullName evidence="11">SBP-type domain-containing protein</fullName>
    </recommendedName>
</protein>
<dbReference type="GO" id="GO:0003677">
    <property type="term" value="F:DNA binding"/>
    <property type="evidence" value="ECO:0007669"/>
    <property type="project" value="UniProtKB-KW"/>
</dbReference>
<dbReference type="PROSITE" id="PS51141">
    <property type="entry name" value="ZF_SBP"/>
    <property type="match status" value="1"/>
</dbReference>
<comment type="function">
    <text evidence="9">Probable transcriptional factor. Binds to the promoter of the SQUAMOSA gene.</text>
</comment>
<accession>A0A6A4LGP3</accession>
<keyword evidence="6" id="KW-0238">DNA-binding</keyword>
<dbReference type="GO" id="GO:0005634">
    <property type="term" value="C:nucleus"/>
    <property type="evidence" value="ECO:0007669"/>
    <property type="project" value="UniProtKB-SubCell"/>
</dbReference>
<comment type="caution">
    <text evidence="12">The sequence shown here is derived from an EMBL/GenBank/DDBJ whole genome shotgun (WGS) entry which is preliminary data.</text>
</comment>
<dbReference type="Pfam" id="PF03110">
    <property type="entry name" value="SBP"/>
    <property type="match status" value="1"/>
</dbReference>
<evidence type="ECO:0000256" key="7">
    <source>
        <dbReference type="ARBA" id="ARBA00023163"/>
    </source>
</evidence>
<dbReference type="Gene3D" id="4.10.1100.10">
    <property type="entry name" value="Transcription factor, SBP-box domain"/>
    <property type="match status" value="1"/>
</dbReference>
<dbReference type="PANTHER" id="PTHR31251:SF102">
    <property type="entry name" value="SBP-TYPE DOMAIN-CONTAINING PROTEIN"/>
    <property type="match status" value="1"/>
</dbReference>
<name>A0A6A4LGP3_9ERIC</name>
<keyword evidence="3 10" id="KW-0863">Zinc-finger</keyword>
<evidence type="ECO:0000256" key="10">
    <source>
        <dbReference type="PROSITE-ProRule" id="PRU00470"/>
    </source>
</evidence>
<evidence type="ECO:0000259" key="11">
    <source>
        <dbReference type="PROSITE" id="PS51141"/>
    </source>
</evidence>
<evidence type="ECO:0000256" key="6">
    <source>
        <dbReference type="ARBA" id="ARBA00023125"/>
    </source>
</evidence>
<keyword evidence="13" id="KW-1185">Reference proteome</keyword>
<evidence type="ECO:0000256" key="3">
    <source>
        <dbReference type="ARBA" id="ARBA00022771"/>
    </source>
</evidence>
<evidence type="ECO:0000256" key="5">
    <source>
        <dbReference type="ARBA" id="ARBA00023015"/>
    </source>
</evidence>
<feature type="non-terminal residue" evidence="12">
    <location>
        <position position="1"/>
    </location>
</feature>
<dbReference type="GO" id="GO:0008270">
    <property type="term" value="F:zinc ion binding"/>
    <property type="evidence" value="ECO:0007669"/>
    <property type="project" value="UniProtKB-KW"/>
</dbReference>
<keyword evidence="8" id="KW-0539">Nucleus</keyword>
<evidence type="ECO:0000256" key="9">
    <source>
        <dbReference type="ARBA" id="ARBA00056472"/>
    </source>
</evidence>
<evidence type="ECO:0000256" key="1">
    <source>
        <dbReference type="ARBA" id="ARBA00004123"/>
    </source>
</evidence>
<evidence type="ECO:0000256" key="4">
    <source>
        <dbReference type="ARBA" id="ARBA00022833"/>
    </source>
</evidence>
<evidence type="ECO:0000256" key="2">
    <source>
        <dbReference type="ARBA" id="ARBA00022723"/>
    </source>
</evidence>
<dbReference type="InterPro" id="IPR044817">
    <property type="entry name" value="SBP-like"/>
</dbReference>
<feature type="domain" description="SBP-type" evidence="11">
    <location>
        <begin position="125"/>
        <end position="202"/>
    </location>
</feature>
<keyword evidence="4" id="KW-0862">Zinc</keyword>
<dbReference type="EMBL" id="QEFC01002117">
    <property type="protein sequence ID" value="KAE9454439.1"/>
    <property type="molecule type" value="Genomic_DNA"/>
</dbReference>
<sequence length="503" mass="55001">MEFMEKGFPNMMGKGDPSNPFLNVLGGFDMCDGDGDGDGTTLPSAGCDAKSNSPFGELESGLSFSSPFIASNVPISSVVDLKLGKFADWSEAKSSRFVNETSGFSSVGSSFASKRARTMNLSSENLTCQVHGCNKDLSSSKDYHKRHRVCDAHSKTARVIVNGVEKRFCQQCSRFHLLAEFDDGKRSCRKRLAGHNERRRKPQLDTTLSGKPHMLLQYLEDDGFLWTSLPKRSSFVFPDMLPSGFIPPQGNVRGNQCGHAKVEKESNSNLIFHPYGSRKQFSPGKFSSQTGYTFETASTVQELSGLSNSGSALSLLSKNLSSHLTEIPSVMDQNAGNYGGLSIEKSLPPNGFCSSVMDSMEIGQVGSPVFFNGSSRSAVDFRVQATGNFQRSNNAKRKGYISPERGQTVDLVQLSSHLQRVEQQRNSMQLQQEHDVFYGTGINDDDLVRVAPNGLMMSYKPGDYDLAVGSGILPNIGRVEVGLGFDILCFCPVGVWPVEFWLV</sequence>
<keyword evidence="7" id="KW-0804">Transcription</keyword>
<evidence type="ECO:0000313" key="12">
    <source>
        <dbReference type="EMBL" id="KAE9454439.1"/>
    </source>
</evidence>
<dbReference type="InterPro" id="IPR004333">
    <property type="entry name" value="SBP_dom"/>
</dbReference>
<organism evidence="12 13">
    <name type="scientific">Rhododendron williamsianum</name>
    <dbReference type="NCBI Taxonomy" id="262921"/>
    <lineage>
        <taxon>Eukaryota</taxon>
        <taxon>Viridiplantae</taxon>
        <taxon>Streptophyta</taxon>
        <taxon>Embryophyta</taxon>
        <taxon>Tracheophyta</taxon>
        <taxon>Spermatophyta</taxon>
        <taxon>Magnoliopsida</taxon>
        <taxon>eudicotyledons</taxon>
        <taxon>Gunneridae</taxon>
        <taxon>Pentapetalae</taxon>
        <taxon>asterids</taxon>
        <taxon>Ericales</taxon>
        <taxon>Ericaceae</taxon>
        <taxon>Ericoideae</taxon>
        <taxon>Rhodoreae</taxon>
        <taxon>Rhododendron</taxon>
    </lineage>
</organism>
<dbReference type="SUPFAM" id="SSF103612">
    <property type="entry name" value="SBT domain"/>
    <property type="match status" value="1"/>
</dbReference>
<keyword evidence="5" id="KW-0805">Transcription regulation</keyword>
<evidence type="ECO:0000313" key="13">
    <source>
        <dbReference type="Proteomes" id="UP000428333"/>
    </source>
</evidence>
<dbReference type="OrthoDB" id="514967at2759"/>
<dbReference type="PANTHER" id="PTHR31251">
    <property type="entry name" value="SQUAMOSA PROMOTER-BINDING-LIKE PROTEIN 4"/>
    <property type="match status" value="1"/>
</dbReference>
<gene>
    <name evidence="12" type="ORF">C3L33_13657</name>
</gene>